<keyword evidence="2" id="KW-1185">Reference proteome</keyword>
<dbReference type="Proteomes" id="UP000001592">
    <property type="component" value="Chromosome"/>
</dbReference>
<reference evidence="1 2" key="1">
    <citation type="journal article" date="2007" name="Nat. Genet.">
        <title>Genomic analysis of Bartonella identifies type IV secretion systems as host adaptability factors.</title>
        <authorList>
            <person name="Saenz H.L."/>
            <person name="Engel P."/>
            <person name="Stoeckli M.C."/>
            <person name="Lanz C."/>
            <person name="Raddatz G."/>
            <person name="Vayssier-Taussat M."/>
            <person name="Birtles R."/>
            <person name="Schuster S.C."/>
            <person name="Dehio C."/>
        </authorList>
    </citation>
    <scope>NUCLEOTIDE SEQUENCE [LARGE SCALE GENOMIC DNA]</scope>
    <source>
        <strain evidence="2">DSM 28219 / CCUG 45778 / CIP 105476 / IBS 506</strain>
    </source>
</reference>
<evidence type="ECO:0000313" key="1">
    <source>
        <dbReference type="EMBL" id="CAK01169.1"/>
    </source>
</evidence>
<dbReference type="EMBL" id="AM260525">
    <property type="protein sequence ID" value="CAK01169.1"/>
    <property type="molecule type" value="Genomic_DNA"/>
</dbReference>
<name>A9IRD7_BART1</name>
<dbReference type="AlphaFoldDB" id="A9IRD7"/>
<accession>A9IRD7</accession>
<organism evidence="1 2">
    <name type="scientific">Bartonella tribocorum (strain DSM 28219 / CCUG 45778 / CIP 105476 / IBS 506)</name>
    <dbReference type="NCBI Taxonomy" id="382640"/>
    <lineage>
        <taxon>Bacteria</taxon>
        <taxon>Pseudomonadati</taxon>
        <taxon>Pseudomonadota</taxon>
        <taxon>Alphaproteobacteria</taxon>
        <taxon>Hyphomicrobiales</taxon>
        <taxon>Bartonellaceae</taxon>
        <taxon>Bartonella</taxon>
    </lineage>
</organism>
<evidence type="ECO:0000313" key="2">
    <source>
        <dbReference type="Proteomes" id="UP000001592"/>
    </source>
</evidence>
<proteinExistence type="predicted"/>
<evidence type="ECO:0008006" key="3">
    <source>
        <dbReference type="Google" id="ProtNLM"/>
    </source>
</evidence>
<gene>
    <name evidence="1" type="primary">int</name>
    <name evidence="1" type="ordered locus">BT_0750</name>
</gene>
<dbReference type="HOGENOM" id="CLU_3363480_0_0_5"/>
<sequence length="35" mass="4027">MGAGKVCDGAGWLLHKRKDGRVQWLYRYNVHRAPS</sequence>
<dbReference type="KEGG" id="btr:BT_0750"/>
<protein>
    <recommendedName>
        <fullName evidence="3">Integrase</fullName>
    </recommendedName>
</protein>